<dbReference type="Proteomes" id="UP001215280">
    <property type="component" value="Unassembled WGS sequence"/>
</dbReference>
<evidence type="ECO:0000256" key="6">
    <source>
        <dbReference type="SAM" id="SignalP"/>
    </source>
</evidence>
<evidence type="ECO:0000313" key="8">
    <source>
        <dbReference type="Proteomes" id="UP001215280"/>
    </source>
</evidence>
<comment type="caution">
    <text evidence="7">The sequence shown here is derived from an EMBL/GenBank/DDBJ whole genome shotgun (WGS) entry which is preliminary data.</text>
</comment>
<feature type="transmembrane region" description="Helical" evidence="5">
    <location>
        <begin position="287"/>
        <end position="307"/>
    </location>
</feature>
<evidence type="ECO:0000313" key="7">
    <source>
        <dbReference type="EMBL" id="KAJ7761180.1"/>
    </source>
</evidence>
<sequence>MTMNIFRALLLISVLVPVTAQVDGAPVPVAGFIPKKAPAIIALVFYASSALVLWIREFGRRPFILTLTLGMTGECKALNSSDEFETSLSKAMATGFFLRIIYLEAPYSIGRFIATDMFILLSPCAFLATDYMILERLTSTFDKDVTGNCLLIRPSRIVTIFVWSDVATFLLQGTGGGLSSSITISTSNLGNKITMVGLCLQLVSFALFTVLIVIFGWRMQTRFPSVWCGRPYTMPFTLGGTDPVSDWRILYWTVCATCIGILIRSIFRIAEFSQGYSGFIVTHEGYFYGFDSLPLWIAMSLYCFVWPTRFLSPHPHLETIELQKEESV</sequence>
<feature type="transmembrane region" description="Helical" evidence="5">
    <location>
        <begin position="249"/>
        <end position="267"/>
    </location>
</feature>
<evidence type="ECO:0000256" key="3">
    <source>
        <dbReference type="ARBA" id="ARBA00022989"/>
    </source>
</evidence>
<keyword evidence="8" id="KW-1185">Reference proteome</keyword>
<keyword evidence="2 5" id="KW-0812">Transmembrane</keyword>
<keyword evidence="6" id="KW-0732">Signal</keyword>
<dbReference type="AlphaFoldDB" id="A0AAD7JBW5"/>
<feature type="signal peptide" evidence="6">
    <location>
        <begin position="1"/>
        <end position="20"/>
    </location>
</feature>
<protein>
    <submittedName>
        <fullName evidence="7">RTA1 like protein-domain-containing protein</fullName>
    </submittedName>
</protein>
<keyword evidence="4 5" id="KW-0472">Membrane</keyword>
<comment type="subcellular location">
    <subcellularLocation>
        <location evidence="1">Membrane</location>
        <topology evidence="1">Multi-pass membrane protein</topology>
    </subcellularLocation>
</comment>
<dbReference type="InterPro" id="IPR007568">
    <property type="entry name" value="RTA1"/>
</dbReference>
<dbReference type="PANTHER" id="PTHR31465">
    <property type="entry name" value="PROTEIN RTA1-RELATED"/>
    <property type="match status" value="1"/>
</dbReference>
<reference evidence="7" key="1">
    <citation type="submission" date="2023-03" db="EMBL/GenBank/DDBJ databases">
        <title>Massive genome expansion in bonnet fungi (Mycena s.s.) driven by repeated elements and novel gene families across ecological guilds.</title>
        <authorList>
            <consortium name="Lawrence Berkeley National Laboratory"/>
            <person name="Harder C.B."/>
            <person name="Miyauchi S."/>
            <person name="Viragh M."/>
            <person name="Kuo A."/>
            <person name="Thoen E."/>
            <person name="Andreopoulos B."/>
            <person name="Lu D."/>
            <person name="Skrede I."/>
            <person name="Drula E."/>
            <person name="Henrissat B."/>
            <person name="Morin E."/>
            <person name="Kohler A."/>
            <person name="Barry K."/>
            <person name="LaButti K."/>
            <person name="Morin E."/>
            <person name="Salamov A."/>
            <person name="Lipzen A."/>
            <person name="Mereny Z."/>
            <person name="Hegedus B."/>
            <person name="Baldrian P."/>
            <person name="Stursova M."/>
            <person name="Weitz H."/>
            <person name="Taylor A."/>
            <person name="Grigoriev I.V."/>
            <person name="Nagy L.G."/>
            <person name="Martin F."/>
            <person name="Kauserud H."/>
        </authorList>
    </citation>
    <scope>NUCLEOTIDE SEQUENCE</scope>
    <source>
        <strain evidence="7">CBHHK188m</strain>
    </source>
</reference>
<organism evidence="7 8">
    <name type="scientific">Mycena maculata</name>
    <dbReference type="NCBI Taxonomy" id="230809"/>
    <lineage>
        <taxon>Eukaryota</taxon>
        <taxon>Fungi</taxon>
        <taxon>Dikarya</taxon>
        <taxon>Basidiomycota</taxon>
        <taxon>Agaricomycotina</taxon>
        <taxon>Agaricomycetes</taxon>
        <taxon>Agaricomycetidae</taxon>
        <taxon>Agaricales</taxon>
        <taxon>Marasmiineae</taxon>
        <taxon>Mycenaceae</taxon>
        <taxon>Mycena</taxon>
    </lineage>
</organism>
<proteinExistence type="predicted"/>
<evidence type="ECO:0000256" key="1">
    <source>
        <dbReference type="ARBA" id="ARBA00004141"/>
    </source>
</evidence>
<feature type="chain" id="PRO_5042223415" evidence="6">
    <location>
        <begin position="21"/>
        <end position="328"/>
    </location>
</feature>
<dbReference type="PANTHER" id="PTHR31465:SF1">
    <property type="entry name" value="PROTEIN RTA1-RELATED"/>
    <property type="match status" value="1"/>
</dbReference>
<evidence type="ECO:0000256" key="2">
    <source>
        <dbReference type="ARBA" id="ARBA00022692"/>
    </source>
</evidence>
<keyword evidence="3 5" id="KW-1133">Transmembrane helix</keyword>
<evidence type="ECO:0000256" key="4">
    <source>
        <dbReference type="ARBA" id="ARBA00023136"/>
    </source>
</evidence>
<dbReference type="GO" id="GO:0016020">
    <property type="term" value="C:membrane"/>
    <property type="evidence" value="ECO:0007669"/>
    <property type="project" value="UniProtKB-SubCell"/>
</dbReference>
<feature type="transmembrane region" description="Helical" evidence="5">
    <location>
        <begin position="195"/>
        <end position="217"/>
    </location>
</feature>
<accession>A0AAD7JBW5</accession>
<name>A0AAD7JBW5_9AGAR</name>
<feature type="transmembrane region" description="Helical" evidence="5">
    <location>
        <begin position="36"/>
        <end position="55"/>
    </location>
</feature>
<dbReference type="Pfam" id="PF04479">
    <property type="entry name" value="RTA1"/>
    <property type="match status" value="1"/>
</dbReference>
<dbReference type="EMBL" id="JARJLG010000046">
    <property type="protein sequence ID" value="KAJ7761180.1"/>
    <property type="molecule type" value="Genomic_DNA"/>
</dbReference>
<evidence type="ECO:0000256" key="5">
    <source>
        <dbReference type="SAM" id="Phobius"/>
    </source>
</evidence>
<gene>
    <name evidence="7" type="ORF">DFH07DRAFT_957258</name>
</gene>